<dbReference type="PANTHER" id="PTHR13069:SF21">
    <property type="entry name" value="ALKYLATED DNA REPAIR PROTEIN ALKB HOMOLOG 8"/>
    <property type="match status" value="1"/>
</dbReference>
<comment type="caution">
    <text evidence="4">The sequence shown here is derived from an EMBL/GenBank/DDBJ whole genome shotgun (WGS) entry which is preliminary data.</text>
</comment>
<dbReference type="GO" id="GO:0000049">
    <property type="term" value="F:tRNA binding"/>
    <property type="evidence" value="ECO:0007669"/>
    <property type="project" value="TreeGrafter"/>
</dbReference>
<dbReference type="InterPro" id="IPR051422">
    <property type="entry name" value="AlkB_tRNA_MeTrf/Diox"/>
</dbReference>
<dbReference type="STRING" id="4999.A0A1Y1UJN7"/>
<reference evidence="4 5" key="1">
    <citation type="submission" date="2017-03" db="EMBL/GenBank/DDBJ databases">
        <title>Widespread Adenine N6-methylation of Active Genes in Fungi.</title>
        <authorList>
            <consortium name="DOE Joint Genome Institute"/>
            <person name="Mondo S.J."/>
            <person name="Dannebaum R.O."/>
            <person name="Kuo R.C."/>
            <person name="Louie K.B."/>
            <person name="Bewick A.J."/>
            <person name="Labutti K."/>
            <person name="Haridas S."/>
            <person name="Kuo A."/>
            <person name="Salamov A."/>
            <person name="Ahrendt S.R."/>
            <person name="Lau R."/>
            <person name="Bowen B.P."/>
            <person name="Lipzen A."/>
            <person name="Sullivan W."/>
            <person name="Andreopoulos W.B."/>
            <person name="Clum A."/>
            <person name="Lindquist E."/>
            <person name="Daum C."/>
            <person name="Northen T.R."/>
            <person name="Ramamoorthy G."/>
            <person name="Schmitz R.J."/>
            <person name="Gryganskyi A."/>
            <person name="Culley D."/>
            <person name="Magnuson J."/>
            <person name="James T.Y."/>
            <person name="O'Malley M.A."/>
            <person name="Stajich J.E."/>
            <person name="Spatafora J.W."/>
            <person name="Visel A."/>
            <person name="Grigoriev I.V."/>
        </authorList>
    </citation>
    <scope>NUCLEOTIDE SEQUENCE [LARGE SCALE GENOMIC DNA]</scope>
    <source>
        <strain evidence="4 5">NRRL Y-17943</strain>
    </source>
</reference>
<keyword evidence="1" id="KW-0489">Methyltransferase</keyword>
<keyword evidence="5" id="KW-1185">Reference proteome</keyword>
<proteinExistence type="predicted"/>
<dbReference type="GO" id="GO:0030488">
    <property type="term" value="P:tRNA methylation"/>
    <property type="evidence" value="ECO:0007669"/>
    <property type="project" value="TreeGrafter"/>
</dbReference>
<dbReference type="OrthoDB" id="271595at2759"/>
<evidence type="ECO:0000313" key="5">
    <source>
        <dbReference type="Proteomes" id="UP000193218"/>
    </source>
</evidence>
<dbReference type="InterPro" id="IPR029063">
    <property type="entry name" value="SAM-dependent_MTases_sf"/>
</dbReference>
<dbReference type="Proteomes" id="UP000193218">
    <property type="component" value="Unassembled WGS sequence"/>
</dbReference>
<dbReference type="GO" id="GO:0005634">
    <property type="term" value="C:nucleus"/>
    <property type="evidence" value="ECO:0007669"/>
    <property type="project" value="TreeGrafter"/>
</dbReference>
<protein>
    <recommendedName>
        <fullName evidence="6">Methyltransferase type 11 domain-containing protein</fullName>
    </recommendedName>
</protein>
<feature type="compositionally biased region" description="Basic and acidic residues" evidence="3">
    <location>
        <begin position="103"/>
        <end position="114"/>
    </location>
</feature>
<feature type="region of interest" description="Disordered" evidence="3">
    <location>
        <begin position="92"/>
        <end position="115"/>
    </location>
</feature>
<dbReference type="GO" id="GO:0005737">
    <property type="term" value="C:cytoplasm"/>
    <property type="evidence" value="ECO:0007669"/>
    <property type="project" value="TreeGrafter"/>
</dbReference>
<evidence type="ECO:0008006" key="6">
    <source>
        <dbReference type="Google" id="ProtNLM"/>
    </source>
</evidence>
<feature type="region of interest" description="Disordered" evidence="3">
    <location>
        <begin position="1"/>
        <end position="20"/>
    </location>
</feature>
<dbReference type="Gene3D" id="3.40.50.150">
    <property type="entry name" value="Vaccinia Virus protein VP39"/>
    <property type="match status" value="1"/>
</dbReference>
<dbReference type="AlphaFoldDB" id="A0A1Y1UJN7"/>
<name>A0A1Y1UJN7_9TREE</name>
<dbReference type="PANTHER" id="PTHR13069">
    <property type="entry name" value="ALKYLATED DNA REPAIR PROTEIN ALKB HOMOLOG 8"/>
    <property type="match status" value="1"/>
</dbReference>
<sequence length="392" mass="43091">MKEEPIPFVPRAGTAEEAEQETVHEVYEAISTHFSQTRRKPWPLVVAFLDSLPRDTIGLDLGAGNGNHLPLATYPPEEHPTGPEEEEKYDLRVAASSQSSDQTLKRTAEARESNARPGRFSIALDHSAGLLKFAKGQLVSGGECIRGEMGFKGWRGGVFDWAINIAAIHHLTTHERRKDAVVAVIRPLVLRSKAPFSRFMLYVWAYEQSSGSKRKMGAAADSTPQAEQGGSHTGSSRHSAPGEEMDASSDMANLAISNVSGADTSSNCTDNHLTNPKIQDVLVPWVYQPPPVKRTDASTTSTETMKDSEKKLYHRYYHLFIKGELSDLVRQAAKEEGFVCVDARPDSLVSACDGGTGARTDALEIGTRWLRIRGEGYEADNWWLEGEVGVRK</sequence>
<feature type="region of interest" description="Disordered" evidence="3">
    <location>
        <begin position="215"/>
        <end position="247"/>
    </location>
</feature>
<dbReference type="GO" id="GO:0106335">
    <property type="term" value="F:tRNA (5-carboxymethyluridine(34)-5-O)-methyltransferase activity"/>
    <property type="evidence" value="ECO:0007669"/>
    <property type="project" value="TreeGrafter"/>
</dbReference>
<feature type="compositionally biased region" description="Polar residues" evidence="3">
    <location>
        <begin position="222"/>
        <end position="238"/>
    </location>
</feature>
<evidence type="ECO:0000256" key="2">
    <source>
        <dbReference type="ARBA" id="ARBA00022679"/>
    </source>
</evidence>
<accession>A0A1Y1UJN7</accession>
<dbReference type="SUPFAM" id="SSF53335">
    <property type="entry name" value="S-adenosyl-L-methionine-dependent methyltransferases"/>
    <property type="match status" value="1"/>
</dbReference>
<dbReference type="GeneID" id="33554332"/>
<organism evidence="4 5">
    <name type="scientific">Kockovaella imperatae</name>
    <dbReference type="NCBI Taxonomy" id="4999"/>
    <lineage>
        <taxon>Eukaryota</taxon>
        <taxon>Fungi</taxon>
        <taxon>Dikarya</taxon>
        <taxon>Basidiomycota</taxon>
        <taxon>Agaricomycotina</taxon>
        <taxon>Tremellomycetes</taxon>
        <taxon>Tremellales</taxon>
        <taxon>Cuniculitremaceae</taxon>
        <taxon>Kockovaella</taxon>
    </lineage>
</organism>
<evidence type="ECO:0000256" key="1">
    <source>
        <dbReference type="ARBA" id="ARBA00022603"/>
    </source>
</evidence>
<dbReference type="InParanoid" id="A0A1Y1UJN7"/>
<keyword evidence="2" id="KW-0808">Transferase</keyword>
<dbReference type="EMBL" id="NBSH01000004">
    <property type="protein sequence ID" value="ORX38199.1"/>
    <property type="molecule type" value="Genomic_DNA"/>
</dbReference>
<gene>
    <name evidence="4" type="ORF">BD324DRAFT_341421</name>
</gene>
<dbReference type="GO" id="GO:0002098">
    <property type="term" value="P:tRNA wobble uridine modification"/>
    <property type="evidence" value="ECO:0007669"/>
    <property type="project" value="TreeGrafter"/>
</dbReference>
<dbReference type="RefSeq" id="XP_021872121.1">
    <property type="nucleotide sequence ID" value="XM_022012524.1"/>
</dbReference>
<dbReference type="FunCoup" id="A0A1Y1UJN7">
    <property type="interactions" value="362"/>
</dbReference>
<evidence type="ECO:0000256" key="3">
    <source>
        <dbReference type="SAM" id="MobiDB-lite"/>
    </source>
</evidence>
<evidence type="ECO:0000313" key="4">
    <source>
        <dbReference type="EMBL" id="ORX38199.1"/>
    </source>
</evidence>